<reference evidence="11 12" key="1">
    <citation type="submission" date="2020-06" db="EMBL/GenBank/DDBJ databases">
        <title>Genome sequence of 2 isolates from Red Sea Mangroves.</title>
        <authorList>
            <person name="Sefrji F."/>
            <person name="Michoud G."/>
            <person name="Merlino G."/>
            <person name="Daffonchio D."/>
        </authorList>
    </citation>
    <scope>NUCLEOTIDE SEQUENCE [LARGE SCALE GENOMIC DNA]</scope>
    <source>
        <strain evidence="11 12">R1DC25</strain>
    </source>
</reference>
<feature type="domain" description="Tripartite ATP-independent periplasmic transporters DctQ component" evidence="10">
    <location>
        <begin position="2"/>
        <end position="129"/>
    </location>
</feature>
<protein>
    <recommendedName>
        <fullName evidence="9">TRAP transporter small permease protein</fullName>
    </recommendedName>
</protein>
<evidence type="ECO:0000256" key="9">
    <source>
        <dbReference type="RuleBase" id="RU369079"/>
    </source>
</evidence>
<evidence type="ECO:0000256" key="5">
    <source>
        <dbReference type="ARBA" id="ARBA00022692"/>
    </source>
</evidence>
<evidence type="ECO:0000256" key="8">
    <source>
        <dbReference type="ARBA" id="ARBA00038436"/>
    </source>
</evidence>
<dbReference type="GO" id="GO:0022857">
    <property type="term" value="F:transmembrane transporter activity"/>
    <property type="evidence" value="ECO:0007669"/>
    <property type="project" value="UniProtKB-UniRule"/>
</dbReference>
<accession>A0A7S8C8D6</accession>
<sequence>MIVTEVLVRRLFAASLLPSFELSGYVLALCMSWSLAFALFEKAHIRIDVIYMRAGHRIRTVLDILALAMLAVFCVYLARAGIDVASSSLSRGSLANTPLQTPLWIPQALWAVGLAWFLVATVLLLARAVVAAISEPREAVQRIAGSPTLDEQIAAELAEAEEGATDDAAGREGTR</sequence>
<evidence type="ECO:0000256" key="2">
    <source>
        <dbReference type="ARBA" id="ARBA00022448"/>
    </source>
</evidence>
<dbReference type="GO" id="GO:0005886">
    <property type="term" value="C:plasma membrane"/>
    <property type="evidence" value="ECO:0007669"/>
    <property type="project" value="UniProtKB-SubCell"/>
</dbReference>
<evidence type="ECO:0000256" key="7">
    <source>
        <dbReference type="ARBA" id="ARBA00023136"/>
    </source>
</evidence>
<dbReference type="InterPro" id="IPR055348">
    <property type="entry name" value="DctQ"/>
</dbReference>
<keyword evidence="6 9" id="KW-1133">Transmembrane helix</keyword>
<evidence type="ECO:0000256" key="3">
    <source>
        <dbReference type="ARBA" id="ARBA00022475"/>
    </source>
</evidence>
<keyword evidence="3" id="KW-1003">Cell membrane</keyword>
<organism evidence="11 12">
    <name type="scientific">Kaustia mangrovi</name>
    <dbReference type="NCBI Taxonomy" id="2593653"/>
    <lineage>
        <taxon>Bacteria</taxon>
        <taxon>Pseudomonadati</taxon>
        <taxon>Pseudomonadota</taxon>
        <taxon>Alphaproteobacteria</taxon>
        <taxon>Hyphomicrobiales</taxon>
        <taxon>Parvibaculaceae</taxon>
        <taxon>Kaustia</taxon>
    </lineage>
</organism>
<comment type="caution">
    <text evidence="9">Lacks conserved residue(s) required for the propagation of feature annotation.</text>
</comment>
<dbReference type="GO" id="GO:0015740">
    <property type="term" value="P:C4-dicarboxylate transport"/>
    <property type="evidence" value="ECO:0007669"/>
    <property type="project" value="TreeGrafter"/>
</dbReference>
<gene>
    <name evidence="11" type="ORF">HW532_02980</name>
</gene>
<feature type="transmembrane region" description="Helical" evidence="9">
    <location>
        <begin position="108"/>
        <end position="133"/>
    </location>
</feature>
<dbReference type="PANTHER" id="PTHR35011:SF10">
    <property type="entry name" value="TRAP TRANSPORTER SMALL PERMEASE PROTEIN"/>
    <property type="match status" value="1"/>
</dbReference>
<evidence type="ECO:0000256" key="1">
    <source>
        <dbReference type="ARBA" id="ARBA00004429"/>
    </source>
</evidence>
<keyword evidence="4 9" id="KW-0997">Cell inner membrane</keyword>
<comment type="function">
    <text evidence="9">Part of the tripartite ATP-independent periplasmic (TRAP) transport system.</text>
</comment>
<dbReference type="InterPro" id="IPR007387">
    <property type="entry name" value="TRAP_DctQ"/>
</dbReference>
<feature type="transmembrane region" description="Helical" evidence="9">
    <location>
        <begin position="61"/>
        <end position="82"/>
    </location>
</feature>
<comment type="subunit">
    <text evidence="9">The complex comprises the extracytoplasmic solute receptor protein and the two transmembrane proteins.</text>
</comment>
<feature type="transmembrane region" description="Helical" evidence="9">
    <location>
        <begin position="22"/>
        <end position="40"/>
    </location>
</feature>
<evidence type="ECO:0000256" key="4">
    <source>
        <dbReference type="ARBA" id="ARBA00022519"/>
    </source>
</evidence>
<keyword evidence="2 9" id="KW-0813">Transport</keyword>
<dbReference type="AlphaFoldDB" id="A0A7S8C8D6"/>
<dbReference type="Proteomes" id="UP000593594">
    <property type="component" value="Chromosome"/>
</dbReference>
<evidence type="ECO:0000256" key="6">
    <source>
        <dbReference type="ARBA" id="ARBA00022989"/>
    </source>
</evidence>
<evidence type="ECO:0000313" key="11">
    <source>
        <dbReference type="EMBL" id="QPC45154.1"/>
    </source>
</evidence>
<evidence type="ECO:0000313" key="12">
    <source>
        <dbReference type="Proteomes" id="UP000593594"/>
    </source>
</evidence>
<keyword evidence="5 9" id="KW-0812">Transmembrane</keyword>
<keyword evidence="7 9" id="KW-0472">Membrane</keyword>
<evidence type="ECO:0000259" key="10">
    <source>
        <dbReference type="Pfam" id="PF04290"/>
    </source>
</evidence>
<dbReference type="EMBL" id="CP058214">
    <property type="protein sequence ID" value="QPC45154.1"/>
    <property type="molecule type" value="Genomic_DNA"/>
</dbReference>
<dbReference type="KEGG" id="kmn:HW532_02980"/>
<keyword evidence="12" id="KW-1185">Reference proteome</keyword>
<comment type="similarity">
    <text evidence="8 9">Belongs to the TRAP transporter small permease family.</text>
</comment>
<dbReference type="Pfam" id="PF04290">
    <property type="entry name" value="DctQ"/>
    <property type="match status" value="1"/>
</dbReference>
<proteinExistence type="inferred from homology"/>
<comment type="subcellular location">
    <subcellularLocation>
        <location evidence="1 9">Cell inner membrane</location>
        <topology evidence="1 9">Multi-pass membrane protein</topology>
    </subcellularLocation>
</comment>
<dbReference type="PANTHER" id="PTHR35011">
    <property type="entry name" value="2,3-DIKETO-L-GULONATE TRAP TRANSPORTER SMALL PERMEASE PROTEIN YIAM"/>
    <property type="match status" value="1"/>
</dbReference>
<name>A0A7S8C8D6_9HYPH</name>